<evidence type="ECO:0000256" key="5">
    <source>
        <dbReference type="ARBA" id="ARBA00023002"/>
    </source>
</evidence>
<sequence>MGKMPVVFVGHGSPMNAIEKNEFNAGWREIAESIPRPKAILSISAHWYTKDTKINDEESPRAVYDMYGFPKELYELKYGAKGSPELANRVKNLKDMKVEVDNSWGIDHGTWSVLVHMYPSADIPVVQLSIDMKKDSRSHYELGRILKPLREEGVLIFGSGNIVHDLSKVNWSMQSGYDWAYDFDNYIKESIVAGDHEKVISYESAGDSARLAFKTPEHYYPLLYALGASEKDEKVEVYNDKCLMGSISMTSYVWR</sequence>
<dbReference type="GO" id="GO:0008198">
    <property type="term" value="F:ferrous iron binding"/>
    <property type="evidence" value="ECO:0007669"/>
    <property type="project" value="InterPro"/>
</dbReference>
<keyword evidence="5" id="KW-0560">Oxidoreductase</keyword>
<comment type="similarity">
    <text evidence="2">Belongs to the DODA-type extradiol aromatic ring-opening dioxygenase family.</text>
</comment>
<dbReference type="Gene3D" id="3.40.830.10">
    <property type="entry name" value="LigB-like"/>
    <property type="match status" value="1"/>
</dbReference>
<dbReference type="EMBL" id="MKIE01000001">
    <property type="protein sequence ID" value="OHW63327.1"/>
    <property type="molecule type" value="Genomic_DNA"/>
</dbReference>
<keyword evidence="8" id="KW-1185">Reference proteome</keyword>
<dbReference type="PIRSF" id="PIRSF006157">
    <property type="entry name" value="Doxgns_DODA"/>
    <property type="match status" value="1"/>
</dbReference>
<feature type="domain" description="Extradiol ring-cleavage dioxygenase class III enzyme subunit B" evidence="6">
    <location>
        <begin position="26"/>
        <end position="252"/>
    </location>
</feature>
<dbReference type="SUPFAM" id="SSF53213">
    <property type="entry name" value="LigB-like"/>
    <property type="match status" value="1"/>
</dbReference>
<comment type="cofactor">
    <cofactor evidence="1">
        <name>Zn(2+)</name>
        <dbReference type="ChEBI" id="CHEBI:29105"/>
    </cofactor>
</comment>
<dbReference type="Proteomes" id="UP000180254">
    <property type="component" value="Unassembled WGS sequence"/>
</dbReference>
<comment type="caution">
    <text evidence="7">The sequence shown here is derived from an EMBL/GenBank/DDBJ whole genome shotgun (WGS) entry which is preliminary data.</text>
</comment>
<dbReference type="NCBIfam" id="NF007914">
    <property type="entry name" value="PRK10628.1"/>
    <property type="match status" value="1"/>
</dbReference>
<dbReference type="GO" id="GO:0016702">
    <property type="term" value="F:oxidoreductase activity, acting on single donors with incorporation of molecular oxygen, incorporation of two atoms of oxygen"/>
    <property type="evidence" value="ECO:0007669"/>
    <property type="project" value="UniProtKB-ARBA"/>
</dbReference>
<dbReference type="InterPro" id="IPR014436">
    <property type="entry name" value="Extradiol_dOase_DODA"/>
</dbReference>
<dbReference type="AlphaFoldDB" id="A0A1S1VAR3"/>
<dbReference type="CDD" id="cd07363">
    <property type="entry name" value="45_DOPA_Dioxygenase"/>
    <property type="match status" value="1"/>
</dbReference>
<accession>A0A1S1VAR3</accession>
<evidence type="ECO:0000259" key="6">
    <source>
        <dbReference type="Pfam" id="PF02900"/>
    </source>
</evidence>
<keyword evidence="7" id="KW-0223">Dioxygenase</keyword>
<evidence type="ECO:0000313" key="7">
    <source>
        <dbReference type="EMBL" id="OHW63327.1"/>
    </source>
</evidence>
<name>A0A1S1VAR3_9FIRM</name>
<evidence type="ECO:0000256" key="3">
    <source>
        <dbReference type="ARBA" id="ARBA00022723"/>
    </source>
</evidence>
<organism evidence="7 8">
    <name type="scientific">Andreesenia angusta</name>
    <dbReference type="NCBI Taxonomy" id="39480"/>
    <lineage>
        <taxon>Bacteria</taxon>
        <taxon>Bacillati</taxon>
        <taxon>Bacillota</taxon>
        <taxon>Tissierellia</taxon>
        <taxon>Tissierellales</taxon>
        <taxon>Gottschalkiaceae</taxon>
        <taxon>Andreesenia</taxon>
    </lineage>
</organism>
<keyword evidence="3" id="KW-0479">Metal-binding</keyword>
<dbReference type="PANTHER" id="PTHR30096">
    <property type="entry name" value="4,5-DOPA DIOXYGENASE EXTRADIOL-LIKE PROTEIN"/>
    <property type="match status" value="1"/>
</dbReference>
<evidence type="ECO:0000256" key="2">
    <source>
        <dbReference type="ARBA" id="ARBA00007581"/>
    </source>
</evidence>
<evidence type="ECO:0000256" key="1">
    <source>
        <dbReference type="ARBA" id="ARBA00001947"/>
    </source>
</evidence>
<dbReference type="OrthoDB" id="9790889at2"/>
<keyword evidence="4" id="KW-0862">Zinc</keyword>
<dbReference type="InterPro" id="IPR004183">
    <property type="entry name" value="Xdiol_dOase_suB"/>
</dbReference>
<protein>
    <submittedName>
        <fullName evidence="7">LigB family dioxygenase</fullName>
    </submittedName>
</protein>
<dbReference type="RefSeq" id="WP_071060723.1">
    <property type="nucleotide sequence ID" value="NZ_MKIE01000001.1"/>
</dbReference>
<reference evidence="7 8" key="1">
    <citation type="submission" date="2016-09" db="EMBL/GenBank/DDBJ databases">
        <title>Genome sequence of Eubacterium angustum.</title>
        <authorList>
            <person name="Poehlein A."/>
            <person name="Daniel R."/>
        </authorList>
    </citation>
    <scope>NUCLEOTIDE SEQUENCE [LARGE SCALE GENOMIC DNA]</scope>
    <source>
        <strain evidence="7 8">DSM 1989</strain>
    </source>
</reference>
<evidence type="ECO:0000256" key="4">
    <source>
        <dbReference type="ARBA" id="ARBA00022833"/>
    </source>
</evidence>
<gene>
    <name evidence="7" type="ORF">EUAN_01910</name>
</gene>
<evidence type="ECO:0000313" key="8">
    <source>
        <dbReference type="Proteomes" id="UP000180254"/>
    </source>
</evidence>
<dbReference type="STRING" id="39480.EUAN_01910"/>
<dbReference type="Pfam" id="PF02900">
    <property type="entry name" value="LigB"/>
    <property type="match status" value="1"/>
</dbReference>
<dbReference type="GO" id="GO:0008270">
    <property type="term" value="F:zinc ion binding"/>
    <property type="evidence" value="ECO:0007669"/>
    <property type="project" value="InterPro"/>
</dbReference>
<dbReference type="PANTHER" id="PTHR30096:SF0">
    <property type="entry name" value="4,5-DOPA DIOXYGENASE EXTRADIOL-LIKE PROTEIN"/>
    <property type="match status" value="1"/>
</dbReference>
<proteinExistence type="inferred from homology"/>